<gene>
    <name evidence="1" type="ORF">KIPB_013443</name>
</gene>
<dbReference type="Proteomes" id="UP000265618">
    <property type="component" value="Unassembled WGS sequence"/>
</dbReference>
<comment type="caution">
    <text evidence="1">The sequence shown here is derived from an EMBL/GenBank/DDBJ whole genome shotgun (WGS) entry which is preliminary data.</text>
</comment>
<feature type="non-terminal residue" evidence="1">
    <location>
        <position position="1"/>
    </location>
</feature>
<proteinExistence type="predicted"/>
<evidence type="ECO:0000313" key="1">
    <source>
        <dbReference type="EMBL" id="GCA64170.1"/>
    </source>
</evidence>
<dbReference type="AlphaFoldDB" id="A0A391NUE1"/>
<keyword evidence="2" id="KW-1185">Reference proteome</keyword>
<accession>A0A391NUE1</accession>
<protein>
    <submittedName>
        <fullName evidence="1">Uncharacterized protein</fullName>
    </submittedName>
</protein>
<sequence>MHPVIPLQFTPVEDDVTDAYGRQKVPVGVGEGEMMMVSKDDTCMVTVEEEGGTLHLRCKWLGVKPDAFYSGIVKVGRKVYVPHGTACSFLNVRVPGQYRKIPFKEGITFRISALAINVPLPGDPSKVLIYARLSNEKHHQMVTFDTVANTLTEHPHSSGNFPPETRRDIEVPQMCDWAVVGNNIHLIHTDRMCEESAHSSFNMDTLKWHKHGPLPFEAYSPAVISAGQ</sequence>
<evidence type="ECO:0000313" key="2">
    <source>
        <dbReference type="Proteomes" id="UP000265618"/>
    </source>
</evidence>
<reference evidence="1 2" key="1">
    <citation type="journal article" date="2018" name="PLoS ONE">
        <title>The draft genome of Kipferlia bialata reveals reductive genome evolution in fornicate parasites.</title>
        <authorList>
            <person name="Tanifuji G."/>
            <person name="Takabayashi S."/>
            <person name="Kume K."/>
            <person name="Takagi M."/>
            <person name="Nakayama T."/>
            <person name="Kamikawa R."/>
            <person name="Inagaki Y."/>
            <person name="Hashimoto T."/>
        </authorList>
    </citation>
    <scope>NUCLEOTIDE SEQUENCE [LARGE SCALE GENOMIC DNA]</scope>
    <source>
        <strain evidence="1">NY0173</strain>
    </source>
</reference>
<name>A0A391NUE1_9EUKA</name>
<dbReference type="EMBL" id="BDIP01006386">
    <property type="protein sequence ID" value="GCA64170.1"/>
    <property type="molecule type" value="Genomic_DNA"/>
</dbReference>
<organism evidence="1 2">
    <name type="scientific">Kipferlia bialata</name>
    <dbReference type="NCBI Taxonomy" id="797122"/>
    <lineage>
        <taxon>Eukaryota</taxon>
        <taxon>Metamonada</taxon>
        <taxon>Carpediemonas-like organisms</taxon>
        <taxon>Kipferlia</taxon>
    </lineage>
</organism>